<keyword evidence="2" id="KW-1185">Reference proteome</keyword>
<reference evidence="1" key="1">
    <citation type="submission" date="2022-04" db="EMBL/GenBank/DDBJ databases">
        <title>Genome of the entomopathogenic fungus Entomophthora muscae.</title>
        <authorList>
            <person name="Elya C."/>
            <person name="Lovett B.R."/>
            <person name="Lee E."/>
            <person name="Macias A.M."/>
            <person name="Hajek A.E."/>
            <person name="De Bivort B.L."/>
            <person name="Kasson M.T."/>
            <person name="De Fine Licht H.H."/>
            <person name="Stajich J.E."/>
        </authorList>
    </citation>
    <scope>NUCLEOTIDE SEQUENCE</scope>
    <source>
        <strain evidence="1">Berkeley</strain>
    </source>
</reference>
<proteinExistence type="predicted"/>
<sequence>MSSTTKNYANRVLNLQKQRAEDQVCADCRGENPRWASYNLGIFICLTCSGIHRSLGAHVSKVKSIDLDNWTKEQAKCMKDLGNKKANEYWEEKFRDKSTTSSQ</sequence>
<gene>
    <name evidence="1" type="primary">AGE2_1</name>
    <name evidence="1" type="ORF">DSO57_1013363</name>
</gene>
<protein>
    <submittedName>
        <fullName evidence="1">ARF GAP with effector function(S)</fullName>
    </submittedName>
</protein>
<name>A0ACC2RKJ7_9FUNG</name>
<dbReference type="Proteomes" id="UP001165960">
    <property type="component" value="Unassembled WGS sequence"/>
</dbReference>
<comment type="caution">
    <text evidence="1">The sequence shown here is derived from an EMBL/GenBank/DDBJ whole genome shotgun (WGS) entry which is preliminary data.</text>
</comment>
<organism evidence="1 2">
    <name type="scientific">Entomophthora muscae</name>
    <dbReference type="NCBI Taxonomy" id="34485"/>
    <lineage>
        <taxon>Eukaryota</taxon>
        <taxon>Fungi</taxon>
        <taxon>Fungi incertae sedis</taxon>
        <taxon>Zoopagomycota</taxon>
        <taxon>Entomophthoromycotina</taxon>
        <taxon>Entomophthoromycetes</taxon>
        <taxon>Entomophthorales</taxon>
        <taxon>Entomophthoraceae</taxon>
        <taxon>Entomophthora</taxon>
    </lineage>
</organism>
<evidence type="ECO:0000313" key="1">
    <source>
        <dbReference type="EMBL" id="KAJ9050562.1"/>
    </source>
</evidence>
<accession>A0ACC2RKJ7</accession>
<dbReference type="EMBL" id="QTSX02007149">
    <property type="protein sequence ID" value="KAJ9050562.1"/>
    <property type="molecule type" value="Genomic_DNA"/>
</dbReference>
<evidence type="ECO:0000313" key="2">
    <source>
        <dbReference type="Proteomes" id="UP001165960"/>
    </source>
</evidence>